<keyword evidence="2" id="KW-1185">Reference proteome</keyword>
<sequence>MALHSLGNGDNTLFCEDSWHNLGILKDKFPQQYKYGTTLNMRAKVTYVIHNCKWCIPINFSHNLAFIWETIDTIEYDINVDDQVVWVVAIKDGSLRVKGGYGAIARKWDRVPIAAISGCVKRQCILEHELQAVLRGFRDGYQAYSP</sequence>
<gene>
    <name evidence="1" type="ORF">GIB67_010973</name>
</gene>
<evidence type="ECO:0008006" key="3">
    <source>
        <dbReference type="Google" id="ProtNLM"/>
    </source>
</evidence>
<organism evidence="1 2">
    <name type="scientific">Kingdonia uniflora</name>
    <dbReference type="NCBI Taxonomy" id="39325"/>
    <lineage>
        <taxon>Eukaryota</taxon>
        <taxon>Viridiplantae</taxon>
        <taxon>Streptophyta</taxon>
        <taxon>Embryophyta</taxon>
        <taxon>Tracheophyta</taxon>
        <taxon>Spermatophyta</taxon>
        <taxon>Magnoliopsida</taxon>
        <taxon>Ranunculales</taxon>
        <taxon>Circaeasteraceae</taxon>
        <taxon>Kingdonia</taxon>
    </lineage>
</organism>
<protein>
    <recommendedName>
        <fullName evidence="3">RNase H type-1 domain-containing protein</fullName>
    </recommendedName>
</protein>
<accession>A0A7J7MM95</accession>
<name>A0A7J7MM95_9MAGN</name>
<evidence type="ECO:0000313" key="1">
    <source>
        <dbReference type="EMBL" id="KAF6156049.1"/>
    </source>
</evidence>
<comment type="caution">
    <text evidence="1">The sequence shown here is derived from an EMBL/GenBank/DDBJ whole genome shotgun (WGS) entry which is preliminary data.</text>
</comment>
<proteinExistence type="predicted"/>
<dbReference type="Proteomes" id="UP000541444">
    <property type="component" value="Unassembled WGS sequence"/>
</dbReference>
<dbReference type="EMBL" id="JACGCM010001386">
    <property type="protein sequence ID" value="KAF6156049.1"/>
    <property type="molecule type" value="Genomic_DNA"/>
</dbReference>
<dbReference type="AlphaFoldDB" id="A0A7J7MM95"/>
<evidence type="ECO:0000313" key="2">
    <source>
        <dbReference type="Proteomes" id="UP000541444"/>
    </source>
</evidence>
<reference evidence="1 2" key="1">
    <citation type="journal article" date="2020" name="IScience">
        <title>Genome Sequencing of the Endangered Kingdonia uniflora (Circaeasteraceae, Ranunculales) Reveals Potential Mechanisms of Evolutionary Specialization.</title>
        <authorList>
            <person name="Sun Y."/>
            <person name="Deng T."/>
            <person name="Zhang A."/>
            <person name="Moore M.J."/>
            <person name="Landis J.B."/>
            <person name="Lin N."/>
            <person name="Zhang H."/>
            <person name="Zhang X."/>
            <person name="Huang J."/>
            <person name="Zhang X."/>
            <person name="Sun H."/>
            <person name="Wang H."/>
        </authorList>
    </citation>
    <scope>NUCLEOTIDE SEQUENCE [LARGE SCALE GENOMIC DNA]</scope>
    <source>
        <strain evidence="1">TB1705</strain>
        <tissue evidence="1">Leaf</tissue>
    </source>
</reference>